<organism evidence="2 3">
    <name type="scientific">Alkalihalobacillus alcalophilus ATCC 27647 = CGMCC 1.3604</name>
    <dbReference type="NCBI Taxonomy" id="1218173"/>
    <lineage>
        <taxon>Bacteria</taxon>
        <taxon>Bacillati</taxon>
        <taxon>Bacillota</taxon>
        <taxon>Bacilli</taxon>
        <taxon>Bacillales</taxon>
        <taxon>Bacillaceae</taxon>
        <taxon>Alkalihalobacillus</taxon>
    </lineage>
</organism>
<reference evidence="2 3" key="1">
    <citation type="submission" date="2014-01" db="EMBL/GenBank/DDBJ databases">
        <title>Draft genome sequencing of Bacillus alcalophilus CGMCC 1.3604.</title>
        <authorList>
            <person name="Yang J."/>
            <person name="Diao L."/>
            <person name="Yang S."/>
        </authorList>
    </citation>
    <scope>NUCLEOTIDE SEQUENCE [LARGE SCALE GENOMIC DNA]</scope>
    <source>
        <strain evidence="2 3">CGMCC 1.3604</strain>
    </source>
</reference>
<feature type="transmembrane region" description="Helical" evidence="1">
    <location>
        <begin position="29"/>
        <end position="47"/>
    </location>
</feature>
<gene>
    <name evidence="2" type="ORF">AJ85_06920</name>
</gene>
<proteinExistence type="predicted"/>
<comment type="caution">
    <text evidence="2">The sequence shown here is derived from an EMBL/GenBank/DDBJ whole genome shotgun (WGS) entry which is preliminary data.</text>
</comment>
<evidence type="ECO:0000256" key="1">
    <source>
        <dbReference type="SAM" id="Phobius"/>
    </source>
</evidence>
<name>A0A4S4K4V6_ALKAL</name>
<dbReference type="Proteomes" id="UP000297014">
    <property type="component" value="Unassembled WGS sequence"/>
</dbReference>
<keyword evidence="1" id="KW-0472">Membrane</keyword>
<dbReference type="AlphaFoldDB" id="A0A4S4K4V6"/>
<keyword evidence="1" id="KW-1133">Transmembrane helix</keyword>
<accession>A0A4S4K4V6</accession>
<evidence type="ECO:0000313" key="2">
    <source>
        <dbReference type="EMBL" id="THG91099.1"/>
    </source>
</evidence>
<evidence type="ECO:0000313" key="3">
    <source>
        <dbReference type="Proteomes" id="UP000297014"/>
    </source>
</evidence>
<dbReference type="EMBL" id="JALP01000090">
    <property type="protein sequence ID" value="THG91099.1"/>
    <property type="molecule type" value="Genomic_DNA"/>
</dbReference>
<sequence>MTKTAIDPEPEFLSVRVKNQSLRKHEKRVWIMTIVFTFILCVNILYWEFYY</sequence>
<keyword evidence="1" id="KW-0812">Transmembrane</keyword>
<protein>
    <submittedName>
        <fullName evidence="2">Uncharacterized protein</fullName>
    </submittedName>
</protein>